<accession>A0AAV1D976</accession>
<reference evidence="1" key="1">
    <citation type="submission" date="2023-03" db="EMBL/GenBank/DDBJ databases">
        <authorList>
            <person name="Julca I."/>
        </authorList>
    </citation>
    <scope>NUCLEOTIDE SEQUENCE</scope>
</reference>
<proteinExistence type="predicted"/>
<gene>
    <name evidence="1" type="ORF">OLC1_LOCUS13026</name>
</gene>
<sequence>MDWYKDMGWYNDREHDYDDGIDDRVGKTLLSAKRTNANESYRLIGKIASFSPPMILSVRSEGWLKFPYRATIMMIAHEKMWNLKGIDSPPPAHAFTISI</sequence>
<dbReference type="EMBL" id="OX459121">
    <property type="protein sequence ID" value="CAI9103996.1"/>
    <property type="molecule type" value="Genomic_DNA"/>
</dbReference>
<protein>
    <submittedName>
        <fullName evidence="1">OLC1v1002598C1</fullName>
    </submittedName>
</protein>
<dbReference type="AlphaFoldDB" id="A0AAV1D976"/>
<keyword evidence="2" id="KW-1185">Reference proteome</keyword>
<dbReference type="Proteomes" id="UP001161247">
    <property type="component" value="Chromosome 4"/>
</dbReference>
<organism evidence="1 2">
    <name type="scientific">Oldenlandia corymbosa var. corymbosa</name>
    <dbReference type="NCBI Taxonomy" id="529605"/>
    <lineage>
        <taxon>Eukaryota</taxon>
        <taxon>Viridiplantae</taxon>
        <taxon>Streptophyta</taxon>
        <taxon>Embryophyta</taxon>
        <taxon>Tracheophyta</taxon>
        <taxon>Spermatophyta</taxon>
        <taxon>Magnoliopsida</taxon>
        <taxon>eudicotyledons</taxon>
        <taxon>Gunneridae</taxon>
        <taxon>Pentapetalae</taxon>
        <taxon>asterids</taxon>
        <taxon>lamiids</taxon>
        <taxon>Gentianales</taxon>
        <taxon>Rubiaceae</taxon>
        <taxon>Rubioideae</taxon>
        <taxon>Spermacoceae</taxon>
        <taxon>Hedyotis-Oldenlandia complex</taxon>
        <taxon>Oldenlandia</taxon>
    </lineage>
</organism>
<name>A0AAV1D976_OLDCO</name>
<evidence type="ECO:0000313" key="1">
    <source>
        <dbReference type="EMBL" id="CAI9103996.1"/>
    </source>
</evidence>
<evidence type="ECO:0000313" key="2">
    <source>
        <dbReference type="Proteomes" id="UP001161247"/>
    </source>
</evidence>